<reference evidence="5" key="1">
    <citation type="journal article" date="2018" name="Nat. Microbiol.">
        <title>Leveraging single-cell genomics to expand the fungal tree of life.</title>
        <authorList>
            <person name="Ahrendt S.R."/>
            <person name="Quandt C.A."/>
            <person name="Ciobanu D."/>
            <person name="Clum A."/>
            <person name="Salamov A."/>
            <person name="Andreopoulos B."/>
            <person name="Cheng J.F."/>
            <person name="Woyke T."/>
            <person name="Pelin A."/>
            <person name="Henrissat B."/>
            <person name="Reynolds N.K."/>
            <person name="Benny G.L."/>
            <person name="Smith M.E."/>
            <person name="James T.Y."/>
            <person name="Grigoriev I.V."/>
        </authorList>
    </citation>
    <scope>NUCLEOTIDE SEQUENCE [LARGE SCALE GENOMIC DNA]</scope>
</reference>
<gene>
    <name evidence="4" type="ORF">BJ684DRAFT_18126</name>
</gene>
<name>A0A4P9XXX6_9FUNG</name>
<organism evidence="4 5">
    <name type="scientific">Piptocephalis cylindrospora</name>
    <dbReference type="NCBI Taxonomy" id="1907219"/>
    <lineage>
        <taxon>Eukaryota</taxon>
        <taxon>Fungi</taxon>
        <taxon>Fungi incertae sedis</taxon>
        <taxon>Zoopagomycota</taxon>
        <taxon>Zoopagomycotina</taxon>
        <taxon>Zoopagomycetes</taxon>
        <taxon>Zoopagales</taxon>
        <taxon>Piptocephalidaceae</taxon>
        <taxon>Piptocephalis</taxon>
    </lineage>
</organism>
<dbReference type="AlphaFoldDB" id="A0A4P9XXX6"/>
<dbReference type="InterPro" id="IPR001680">
    <property type="entry name" value="WD40_rpt"/>
</dbReference>
<evidence type="ECO:0000256" key="2">
    <source>
        <dbReference type="ARBA" id="ARBA00023163"/>
    </source>
</evidence>
<keyword evidence="3" id="KW-0539">Nucleus</keyword>
<feature type="non-terminal residue" evidence="4">
    <location>
        <position position="1"/>
    </location>
</feature>
<dbReference type="SMART" id="SM00320">
    <property type="entry name" value="WD40"/>
    <property type="match status" value="2"/>
</dbReference>
<sequence length="303" mass="33812">DSPRLQALFFHPWGPIWDLHWYPMIPSKEMVENGCLGIIAASFGDGAIRLFSLPTLSWMKEHSKKSEEAPYQFLLTRVLLELPMMGAVSYEFDWSSQGILAAGCSDGSVLVWDIPSILRERPEAPQSTLSMDGTLEDALIMEDFVAVAKWYREKAELCIYVDGDNRVTCVDATIDIGHHSIAQHDGMVWDVGISRRSPLLLSVSTDGTAKLKNLATITKRGQEHPEYLLFDVTQDVDSDVLSFSPSGPRKKPEYLGKSSRTTRLYHPNVSVQRTSWNENGRDASGWVATGGASGWARMDYVIE</sequence>
<dbReference type="EMBL" id="KZ989065">
    <property type="protein sequence ID" value="RKP11256.1"/>
    <property type="molecule type" value="Genomic_DNA"/>
</dbReference>
<dbReference type="PANTHER" id="PTHR15052">
    <property type="entry name" value="RNA POLYMERASE III TRANSCRIPTION INITIATION FACTOR COMPLEX SUBUNIT"/>
    <property type="match status" value="1"/>
</dbReference>
<accession>A0A4P9XXX6</accession>
<dbReference type="InterPro" id="IPR036322">
    <property type="entry name" value="WD40_repeat_dom_sf"/>
</dbReference>
<evidence type="ECO:0008006" key="6">
    <source>
        <dbReference type="Google" id="ProtNLM"/>
    </source>
</evidence>
<dbReference type="GO" id="GO:0006383">
    <property type="term" value="P:transcription by RNA polymerase III"/>
    <property type="evidence" value="ECO:0007669"/>
    <property type="project" value="TreeGrafter"/>
</dbReference>
<dbReference type="GO" id="GO:0005634">
    <property type="term" value="C:nucleus"/>
    <property type="evidence" value="ECO:0007669"/>
    <property type="project" value="UniProtKB-SubCell"/>
</dbReference>
<evidence type="ECO:0000313" key="4">
    <source>
        <dbReference type="EMBL" id="RKP11256.1"/>
    </source>
</evidence>
<dbReference type="InterPro" id="IPR015943">
    <property type="entry name" value="WD40/YVTN_repeat-like_dom_sf"/>
</dbReference>
<dbReference type="PANTHER" id="PTHR15052:SF2">
    <property type="entry name" value="GENERAL TRANSCRIPTION FACTOR 3C POLYPEPTIDE 2"/>
    <property type="match status" value="1"/>
</dbReference>
<dbReference type="InterPro" id="IPR052416">
    <property type="entry name" value="GTF3C_component"/>
</dbReference>
<keyword evidence="5" id="KW-1185">Reference proteome</keyword>
<evidence type="ECO:0000256" key="3">
    <source>
        <dbReference type="ARBA" id="ARBA00023242"/>
    </source>
</evidence>
<dbReference type="GO" id="GO:0000127">
    <property type="term" value="C:transcription factor TFIIIC complex"/>
    <property type="evidence" value="ECO:0007669"/>
    <property type="project" value="TreeGrafter"/>
</dbReference>
<evidence type="ECO:0000256" key="1">
    <source>
        <dbReference type="ARBA" id="ARBA00004123"/>
    </source>
</evidence>
<comment type="subcellular location">
    <subcellularLocation>
        <location evidence="1">Nucleus</location>
    </subcellularLocation>
</comment>
<dbReference type="SUPFAM" id="SSF50978">
    <property type="entry name" value="WD40 repeat-like"/>
    <property type="match status" value="1"/>
</dbReference>
<evidence type="ECO:0000313" key="5">
    <source>
        <dbReference type="Proteomes" id="UP000267251"/>
    </source>
</evidence>
<dbReference type="Proteomes" id="UP000267251">
    <property type="component" value="Unassembled WGS sequence"/>
</dbReference>
<protein>
    <recommendedName>
        <fullName evidence="6">WD40-repeat-containing domain protein</fullName>
    </recommendedName>
</protein>
<proteinExistence type="predicted"/>
<dbReference type="OrthoDB" id="4703at2759"/>
<dbReference type="Gene3D" id="2.130.10.10">
    <property type="entry name" value="YVTN repeat-like/Quinoprotein amine dehydrogenase"/>
    <property type="match status" value="2"/>
</dbReference>
<keyword evidence="2" id="KW-0804">Transcription</keyword>